<dbReference type="InterPro" id="IPR004870">
    <property type="entry name" value="Nucleoporin_Nup155"/>
</dbReference>
<dbReference type="OMA" id="SWAPFQK"/>
<dbReference type="Gene3D" id="1.20.120.1880">
    <property type="entry name" value="Nucleoporin, helical C-terminal domain"/>
    <property type="match status" value="1"/>
</dbReference>
<keyword evidence="3" id="KW-0813">Transport</keyword>
<feature type="compositionally biased region" description="Low complexity" evidence="5">
    <location>
        <begin position="40"/>
        <end position="50"/>
    </location>
</feature>
<dbReference type="GO" id="GO:0036228">
    <property type="term" value="P:protein localization to nuclear inner membrane"/>
    <property type="evidence" value="ECO:0007669"/>
    <property type="project" value="TreeGrafter"/>
</dbReference>
<evidence type="ECO:0000256" key="4">
    <source>
        <dbReference type="ARBA" id="ARBA00023242"/>
    </source>
</evidence>
<dbReference type="PANTHER" id="PTHR10350:SF6">
    <property type="entry name" value="NUCLEAR PORE COMPLEX PROTEIN NUP155"/>
    <property type="match status" value="1"/>
</dbReference>
<evidence type="ECO:0000313" key="9">
    <source>
        <dbReference type="Proteomes" id="UP000001396"/>
    </source>
</evidence>
<feature type="compositionally biased region" description="Polar residues" evidence="5">
    <location>
        <begin position="55"/>
        <end position="69"/>
    </location>
</feature>
<dbReference type="Pfam" id="PF03177">
    <property type="entry name" value="Nucleoporin_C"/>
    <property type="match status" value="1"/>
</dbReference>
<protein>
    <submittedName>
        <fullName evidence="8">Nucleoporin 155</fullName>
    </submittedName>
</protein>
<dbReference type="RefSeq" id="XP_020432613.1">
    <property type="nucleotide sequence ID" value="XM_020578165.1"/>
</dbReference>
<dbReference type="PANTHER" id="PTHR10350">
    <property type="entry name" value="NUCLEAR PORE COMPLEX PROTEIN NUP155"/>
    <property type="match status" value="1"/>
</dbReference>
<feature type="region of interest" description="Disordered" evidence="5">
    <location>
        <begin position="40"/>
        <end position="69"/>
    </location>
</feature>
<feature type="region of interest" description="Disordered" evidence="5">
    <location>
        <begin position="93"/>
        <end position="127"/>
    </location>
</feature>
<dbReference type="InterPro" id="IPR042537">
    <property type="entry name" value="Nucleoporin_Nup155_C_2"/>
</dbReference>
<gene>
    <name evidence="8" type="primary">nup155</name>
    <name evidence="8" type="ORF">PPL_07329</name>
</gene>
<feature type="domain" description="Nucleoporin Nup133/Nup155-like N-terminal" evidence="7">
    <location>
        <begin position="235"/>
        <end position="499"/>
    </location>
</feature>
<evidence type="ECO:0000313" key="8">
    <source>
        <dbReference type="EMBL" id="EFA80493.1"/>
    </source>
</evidence>
<dbReference type="GO" id="GO:0006405">
    <property type="term" value="P:RNA export from nucleus"/>
    <property type="evidence" value="ECO:0007669"/>
    <property type="project" value="TreeGrafter"/>
</dbReference>
<evidence type="ECO:0000259" key="7">
    <source>
        <dbReference type="Pfam" id="PF08801"/>
    </source>
</evidence>
<dbReference type="GO" id="GO:0006606">
    <property type="term" value="P:protein import into nucleus"/>
    <property type="evidence" value="ECO:0007669"/>
    <property type="project" value="TreeGrafter"/>
</dbReference>
<keyword evidence="4" id="KW-0539">Nucleus</keyword>
<evidence type="ECO:0000256" key="1">
    <source>
        <dbReference type="ARBA" id="ARBA00004123"/>
    </source>
</evidence>
<reference evidence="8 9" key="1">
    <citation type="journal article" date="2011" name="Genome Res.">
        <title>Phylogeny-wide analysis of social amoeba genomes highlights ancient origins for complex intercellular communication.</title>
        <authorList>
            <person name="Heidel A.J."/>
            <person name="Lawal H.M."/>
            <person name="Felder M."/>
            <person name="Schilde C."/>
            <person name="Helps N.R."/>
            <person name="Tunggal B."/>
            <person name="Rivero F."/>
            <person name="John U."/>
            <person name="Schleicher M."/>
            <person name="Eichinger L."/>
            <person name="Platzer M."/>
            <person name="Noegel A.A."/>
            <person name="Schaap P."/>
            <person name="Gloeckner G."/>
        </authorList>
    </citation>
    <scope>NUCLEOTIDE SEQUENCE [LARGE SCALE GENOMIC DNA]</scope>
    <source>
        <strain evidence="9">ATCC 26659 / Pp 5 / PN500</strain>
    </source>
</reference>
<dbReference type="GO" id="GO:0044611">
    <property type="term" value="C:nuclear pore inner ring"/>
    <property type="evidence" value="ECO:0007669"/>
    <property type="project" value="TreeGrafter"/>
</dbReference>
<dbReference type="Gene3D" id="1.20.58.1780">
    <property type="match status" value="1"/>
</dbReference>
<dbReference type="GO" id="GO:0000972">
    <property type="term" value="P:transcription-dependent tethering of RNA polymerase II gene DNA at nuclear periphery"/>
    <property type="evidence" value="ECO:0007669"/>
    <property type="project" value="TreeGrafter"/>
</dbReference>
<dbReference type="InterPro" id="IPR042538">
    <property type="entry name" value="Nucleoporin_Nup155_C_3"/>
</dbReference>
<keyword evidence="9" id="KW-1185">Reference proteome</keyword>
<feature type="domain" description="Nucleoporin Nup133/Nup155-like C-terminal" evidence="6">
    <location>
        <begin position="739"/>
        <end position="1399"/>
    </location>
</feature>
<evidence type="ECO:0000256" key="2">
    <source>
        <dbReference type="ARBA" id="ARBA00007373"/>
    </source>
</evidence>
<dbReference type="InterPro" id="IPR007187">
    <property type="entry name" value="Nucleoporin_Nup133/Nup155_C"/>
</dbReference>
<dbReference type="FunCoup" id="D3BF12">
    <property type="interactions" value="1002"/>
</dbReference>
<dbReference type="GeneID" id="31362810"/>
<dbReference type="EMBL" id="ADBJ01000031">
    <property type="protein sequence ID" value="EFA80493.1"/>
    <property type="molecule type" value="Genomic_DNA"/>
</dbReference>
<comment type="similarity">
    <text evidence="2">Belongs to the non-repetitive/WGA-negative nucleoporin family.</text>
</comment>
<proteinExistence type="inferred from homology"/>
<name>D3BF12_HETP5</name>
<accession>D3BF12</accession>
<evidence type="ECO:0000256" key="3">
    <source>
        <dbReference type="ARBA" id="ARBA00022448"/>
    </source>
</evidence>
<dbReference type="Proteomes" id="UP000001396">
    <property type="component" value="Unassembled WGS sequence"/>
</dbReference>
<dbReference type="Gene3D" id="1.25.40.440">
    <property type="entry name" value="Nucleoporin, helical domain, central subdomain"/>
    <property type="match status" value="1"/>
</dbReference>
<dbReference type="InterPro" id="IPR042533">
    <property type="entry name" value="Nucleoporin_Nup155_C_1"/>
</dbReference>
<dbReference type="STRING" id="670386.D3BF12"/>
<dbReference type="InParanoid" id="D3BF12"/>
<comment type="subcellular location">
    <subcellularLocation>
        <location evidence="1">Nucleus</location>
    </subcellularLocation>
</comment>
<evidence type="ECO:0000256" key="5">
    <source>
        <dbReference type="SAM" id="MobiDB-lite"/>
    </source>
</evidence>
<organism evidence="8 9">
    <name type="scientific">Heterostelium pallidum (strain ATCC 26659 / Pp 5 / PN500)</name>
    <name type="common">Cellular slime mold</name>
    <name type="synonym">Polysphondylium pallidum</name>
    <dbReference type="NCBI Taxonomy" id="670386"/>
    <lineage>
        <taxon>Eukaryota</taxon>
        <taxon>Amoebozoa</taxon>
        <taxon>Evosea</taxon>
        <taxon>Eumycetozoa</taxon>
        <taxon>Dictyostelia</taxon>
        <taxon>Acytosteliales</taxon>
        <taxon>Acytosteliaceae</taxon>
        <taxon>Heterostelium</taxon>
    </lineage>
</organism>
<feature type="compositionally biased region" description="Pro residues" evidence="5">
    <location>
        <begin position="96"/>
        <end position="105"/>
    </location>
</feature>
<dbReference type="InterPro" id="IPR014908">
    <property type="entry name" value="Nucleoporin_Nup133/Nup155_N"/>
</dbReference>
<dbReference type="Pfam" id="PF08801">
    <property type="entry name" value="Nucleoporin_N"/>
    <property type="match status" value="1"/>
</dbReference>
<dbReference type="Gene3D" id="1.25.40.450">
    <property type="entry name" value="Nucleoporin, helical domain, N-terminal subdomain"/>
    <property type="match status" value="1"/>
</dbReference>
<dbReference type="GO" id="GO:0017056">
    <property type="term" value="F:structural constituent of nuclear pore"/>
    <property type="evidence" value="ECO:0007669"/>
    <property type="project" value="InterPro"/>
</dbReference>
<sequence length="1415" mass="162362">MNNIPMSMSQLNASSLYSQHQQQQYQQQYYQQSQQQQQPQQQYYQQSQQQVYGDESTSTTPNTSSRYYYNVTPSPATPLSAVGSLVIPRSVITPTSPSPSLPLPQPHSTTTTTNFGNSSLGSGESPMMMIDQQPYHMIDPTTSQHHQQYQFQQTTQPLNKQSTAATTSVSNNLASFSKEQEWQYIFKNAVSMIDESIANLDTLVDPTKTLDSTPITGYNYFESANPVWSTLLLEKHIQFPQEITQRYLTANTKTLQGIFPEIGKAWISIDQTLFLWDYRDGINGGELITNHLSQIITACGLVVPRRNVFKDTVKYLLVVSTHVEIFLFALSFQNNDEQKVELITTPLVIPTDSVIINDIVGTDEGRIFVGGQDGNLYEIVYNDGQSSWFRTSKISKINHTTSIWNSIWASKKAEIIQILYDSQRRMIFTLDKNSVINRYYLGATNKNALIHEQPLTPLARYNTESRLSIISINLSSQVDYQLIAICSNGVRLYISQNSGHLKYARKPPITGTEPHYSFYCNGVYFVAIESSELMDKLIGTTPFSRKMIKRLYEADNQGFITSSNEDPLEERPNQINIKGRVNVIKEDIVNVATGTSSTSSIVFYKEFKYEHATIPRRFLCLNSLGLHIITKLRYVDLLRNLLSLGNLIDIDTFYNEFGAIYSNSLCIAICCETPQSAPLLTEQFYGALSAPKSASQRLVDLAMTQFKRRAGKPSYLQAKAIFSQDMGTSVNQSEIVYSNAHNAVVAYISRVLSPIWSEVLIDASNSHCPWSAIQLKTIQSHLVNLLLFLENSNLVQKNESDIPISKKPINEQSTDEDALKNEKRNLLGIKKLIQKSLQVINLFLILLQFNFQQIFEGMEGLSHDDKQKMYQFKFKDYVQNQTDLSPSKNVPSLLIVSCMKLLNSLNIQIDNVTRQLEYECPDIFKKTDKQLIVAKDKLKNAIRDGKSHYTDQLVKDALMILDEISPKFDLNEIIGYLVAIQYFEYIVPLALTYASRLDPNNLTQNQNNKQSSDPSKANEAKEKEELKKKALFEIFKVIDLIINDQDDFASKEFIDYMINQILASNDRICHEMLYSWLLTNNLVDKLFDIKSPYITEFLYENDIELCWKQLAKNSQFEDAAKILIEIAEKSKLLDKIKCYTNCALVLSELKENEIYLFAKRQLVFCQIQKKIVNQLSNLLENNSVAPEQKKEIKQSLDNLNDNIYDITTLFTEYARKYLLHEEMLYLVHIGNHDDQQFVKLLWKIIIEKEAQERYSDVNQLVEALKTKIVNIGYDLYPNDSTFPLQSIVNIAEKTVFVYGEQTQTSVDDALWLIRPLHDQVKIDYWTLLDQYREIIEDQNTSIESNEPTWRTNTERDYLISIFITLIETMLKLFPPQSVERHVFNTKRINYTLRQLKDKVSSQLKSRIDNLIKILN</sequence>
<evidence type="ECO:0000259" key="6">
    <source>
        <dbReference type="Pfam" id="PF03177"/>
    </source>
</evidence>
<comment type="caution">
    <text evidence="8">The sequence shown here is derived from an EMBL/GenBank/DDBJ whole genome shotgun (WGS) entry which is preliminary data.</text>
</comment>